<name>C5KNB7_PERM5</name>
<dbReference type="RefSeq" id="XP_002782236.1">
    <property type="nucleotide sequence ID" value="XM_002782190.1"/>
</dbReference>
<dbReference type="InterPro" id="IPR001040">
    <property type="entry name" value="TIF_eIF_4E"/>
</dbReference>
<keyword evidence="3" id="KW-0810">Translation regulation</keyword>
<dbReference type="EMBL" id="GG674592">
    <property type="protein sequence ID" value="EER14031.1"/>
    <property type="molecule type" value="Genomic_DNA"/>
</dbReference>
<dbReference type="Gene3D" id="3.30.760.10">
    <property type="entry name" value="RNA Cap, Translation Initiation Factor Eif4e"/>
    <property type="match status" value="1"/>
</dbReference>
<evidence type="ECO:0000256" key="4">
    <source>
        <dbReference type="ARBA" id="ARBA00022884"/>
    </source>
</evidence>
<accession>C5KNB7</accession>
<reference evidence="8 9" key="1">
    <citation type="submission" date="2008-07" db="EMBL/GenBank/DDBJ databases">
        <authorList>
            <person name="El-Sayed N."/>
            <person name="Caler E."/>
            <person name="Inman J."/>
            <person name="Amedeo P."/>
            <person name="Hass B."/>
            <person name="Wortman J."/>
        </authorList>
    </citation>
    <scope>NUCLEOTIDE SEQUENCE [LARGE SCALE GENOMIC DNA]</scope>
    <source>
        <strain evidence="9">ATCC 50983 / TXsc</strain>
    </source>
</reference>
<dbReference type="Proteomes" id="UP000007800">
    <property type="component" value="Unassembled WGS sequence"/>
</dbReference>
<dbReference type="InParanoid" id="C5KNB7"/>
<keyword evidence="9" id="KW-1185">Reference proteome</keyword>
<organism evidence="9">
    <name type="scientific">Perkinsus marinus (strain ATCC 50983 / TXsc)</name>
    <dbReference type="NCBI Taxonomy" id="423536"/>
    <lineage>
        <taxon>Eukaryota</taxon>
        <taxon>Sar</taxon>
        <taxon>Alveolata</taxon>
        <taxon>Perkinsozoa</taxon>
        <taxon>Perkinsea</taxon>
        <taxon>Perkinsida</taxon>
        <taxon>Perkinsidae</taxon>
        <taxon>Perkinsus</taxon>
    </lineage>
</organism>
<keyword evidence="5 6" id="KW-0648">Protein biosynthesis</keyword>
<dbReference type="OMA" id="DENILMM"/>
<dbReference type="InterPro" id="IPR019770">
    <property type="entry name" value="TIF_eIF_4E_CS"/>
</dbReference>
<protein>
    <submittedName>
        <fullName evidence="8">Translation initiation factor E4, putative</fullName>
    </submittedName>
</protein>
<feature type="compositionally biased region" description="Low complexity" evidence="7">
    <location>
        <begin position="1"/>
        <end position="33"/>
    </location>
</feature>
<evidence type="ECO:0000256" key="1">
    <source>
        <dbReference type="ARBA" id="ARBA00009860"/>
    </source>
</evidence>
<dbReference type="PANTHER" id="PTHR11960:SF8">
    <property type="entry name" value="EUKARYOTIC TRANSLATION INITIATION FACTOR 4E1-RELATED"/>
    <property type="match status" value="1"/>
</dbReference>
<dbReference type="GeneID" id="9059823"/>
<dbReference type="GO" id="GO:0003743">
    <property type="term" value="F:translation initiation factor activity"/>
    <property type="evidence" value="ECO:0007669"/>
    <property type="project" value="UniProtKB-KW"/>
</dbReference>
<dbReference type="AlphaFoldDB" id="C5KNB7"/>
<feature type="compositionally biased region" description="Polar residues" evidence="7">
    <location>
        <begin position="40"/>
        <end position="49"/>
    </location>
</feature>
<dbReference type="InterPro" id="IPR023398">
    <property type="entry name" value="TIF_eIF4e-like"/>
</dbReference>
<dbReference type="OrthoDB" id="590761at2759"/>
<evidence type="ECO:0000256" key="6">
    <source>
        <dbReference type="RuleBase" id="RU004374"/>
    </source>
</evidence>
<keyword evidence="4 6" id="KW-0694">RNA-binding</keyword>
<dbReference type="PROSITE" id="PS00813">
    <property type="entry name" value="IF4E"/>
    <property type="match status" value="1"/>
</dbReference>
<evidence type="ECO:0000256" key="5">
    <source>
        <dbReference type="ARBA" id="ARBA00022917"/>
    </source>
</evidence>
<comment type="similarity">
    <text evidence="1 6">Belongs to the eukaryotic initiation factor 4E family.</text>
</comment>
<sequence>MESATTTPTISTPSPANSDVTSISSTLRSSSSSLDHEQQTNESTQNEPHQLSSTWSFWLMYQAQTKDKKDNWKSTQKRVLDFSTAEEFWRVINNVSSPSRLSYADYSVFRSGVTPMWEDPVCAKGGRWILAVDRFMRRDARSSGQEEALDESWLNVMLSLIGGSTYVDEATGEDIPVCGSVCSMRKYNCKVALWVGTADENILMMVGRRFKESLKPLIDYMTDVSNCTTSSEEDTTSRPNRAAKAVIRPKAIQFEFFSDDNHSGQRKIEIPLIADDNE</sequence>
<evidence type="ECO:0000256" key="7">
    <source>
        <dbReference type="SAM" id="MobiDB-lite"/>
    </source>
</evidence>
<dbReference type="GO" id="GO:0000340">
    <property type="term" value="F:RNA 7-methylguanosine cap binding"/>
    <property type="evidence" value="ECO:0007669"/>
    <property type="project" value="TreeGrafter"/>
</dbReference>
<feature type="region of interest" description="Disordered" evidence="7">
    <location>
        <begin position="1"/>
        <end position="49"/>
    </location>
</feature>
<evidence type="ECO:0000313" key="9">
    <source>
        <dbReference type="Proteomes" id="UP000007800"/>
    </source>
</evidence>
<gene>
    <name evidence="8" type="ORF">Pmar_PMAR017233</name>
</gene>
<dbReference type="SUPFAM" id="SSF55418">
    <property type="entry name" value="eIF4e-like"/>
    <property type="match status" value="1"/>
</dbReference>
<evidence type="ECO:0000313" key="8">
    <source>
        <dbReference type="EMBL" id="EER14031.1"/>
    </source>
</evidence>
<proteinExistence type="inferred from homology"/>
<dbReference type="Pfam" id="PF01652">
    <property type="entry name" value="IF4E"/>
    <property type="match status" value="1"/>
</dbReference>
<dbReference type="PANTHER" id="PTHR11960">
    <property type="entry name" value="EUKARYOTIC TRANSLATION INITIATION FACTOR 4E RELATED"/>
    <property type="match status" value="1"/>
</dbReference>
<dbReference type="GO" id="GO:0016281">
    <property type="term" value="C:eukaryotic translation initiation factor 4F complex"/>
    <property type="evidence" value="ECO:0007669"/>
    <property type="project" value="TreeGrafter"/>
</dbReference>
<evidence type="ECO:0000256" key="2">
    <source>
        <dbReference type="ARBA" id="ARBA00022540"/>
    </source>
</evidence>
<evidence type="ECO:0000256" key="3">
    <source>
        <dbReference type="ARBA" id="ARBA00022845"/>
    </source>
</evidence>
<dbReference type="GO" id="GO:0006417">
    <property type="term" value="P:regulation of translation"/>
    <property type="evidence" value="ECO:0007669"/>
    <property type="project" value="UniProtKB-KW"/>
</dbReference>
<keyword evidence="2 6" id="KW-0396">Initiation factor</keyword>